<dbReference type="PANTHER" id="PTHR42957">
    <property type="entry name" value="HELICASE MJ1565-RELATED"/>
    <property type="match status" value="1"/>
</dbReference>
<dbReference type="InterPro" id="IPR027417">
    <property type="entry name" value="P-loop_NTPase"/>
</dbReference>
<dbReference type="PANTHER" id="PTHR42957:SF1">
    <property type="entry name" value="HELICASE MJ1565-RELATED"/>
    <property type="match status" value="1"/>
</dbReference>
<evidence type="ECO:0000259" key="2">
    <source>
        <dbReference type="Pfam" id="PF01935"/>
    </source>
</evidence>
<dbReference type="RefSeq" id="WP_220205108.1">
    <property type="nucleotide sequence ID" value="NZ_BNJK01000001.1"/>
</dbReference>
<keyword evidence="4" id="KW-1185">Reference proteome</keyword>
<reference evidence="3" key="1">
    <citation type="submission" date="2020-10" db="EMBL/GenBank/DDBJ databases">
        <title>Taxonomic study of unclassified bacteria belonging to the class Ktedonobacteria.</title>
        <authorList>
            <person name="Yabe S."/>
            <person name="Wang C.M."/>
            <person name="Zheng Y."/>
            <person name="Sakai Y."/>
            <person name="Cavaletti L."/>
            <person name="Monciardini P."/>
            <person name="Donadio S."/>
        </authorList>
    </citation>
    <scope>NUCLEOTIDE SEQUENCE</scope>
    <source>
        <strain evidence="3">ID150040</strain>
    </source>
</reference>
<sequence>MVTPGFDVESLNVLGKLISRLERFQLEDVVPQSFYPADLLDDSGQIFFHIQGLANFWGRHMQGADFSQFMTDLVIASHNQQQAELTMIIIGQSQRIQVYLSLGGEHATRTLLEGIFPGIVLAPVEANTLTKLLPPHFRDSGVITGIPSHKAFGPDKGGGDTNSTQVPQPNSSPIAQSQPTHNQAPLERVIRGMYGAQWAYMIQAHPRPRVKVVEERMKTIDLLTQITNHSKVQRSSSKQANMQKTFVDSGGTSESYTADMISYRAQYLIRLLEKQLERLDQGMAAGQWLVRTYFGAGNRNDVQRLGSLLLGALSGSDSRPEPLRATLTEPQGIALESFYTFLTSAEVGALLQFPREEVPGYAIHDYVSFDADFRHTDQEQLPLGKILHNGKETDEHYNIALDALTKHAVVIGVTGSGKTTTVMNLLDKVIDAQKPFLVIEPAKTEYRALHSAFAGRAQIRVYTLGNETVAPFRLNPFEFETDDEPGSASLLSHIDFLKAVFNAAFPLYAPMPQVLETALHEIYEDRGWDLTNGINMRLQDWSQRHIYPIFPTLTDLYYKVEEVTVRLKYDHEVESNVKAALKSRIGSLRIGSKGLMLDTVRGIPLQTLLSKPTILELENIGNDDEKTFLMGLFLARLYEHRRLQAATGQIQPGLQHLIVFEEAHRLLKNTSTQVDSESANPRAQAIEVFTNMLSEVRAYGQGVLVAEQIPSKLAPDVLKNTNMKIVHRLIAQDDRQSIGQTMNLNMEQLTHLGILLPGMAAIFAEGADHAYLVRMQNYKRNISPLTDKALKKMSQQYISLKPFQAIIDINEYGIPGTDNGGPDPVIYHATSKVLDSEKSKWIWSNILLRLIANPVLVLDSLLRFSEEIEVDMAYLPPDKHVAVLIMALIRGCAEVLRQRGAQFGWSYSEVEEMRILLTRGLIAYGRASFKVSHGEDPDDLEEREKEMEVVERSFFQFSKRYRQVMERRQGPFAGCKYCPARCLYRTDTKNLLIEKNAKWIHEELTSSAHENLQARYQATADAATHIAKVWLGTEPGSQPTLHVLGVAYCAFLHTITRYDFSEYEQILLADSVKDHFFHDLYDDDEDED</sequence>
<feature type="compositionally biased region" description="Polar residues" evidence="1">
    <location>
        <begin position="161"/>
        <end position="182"/>
    </location>
</feature>
<comment type="caution">
    <text evidence="3">The sequence shown here is derived from an EMBL/GenBank/DDBJ whole genome shotgun (WGS) entry which is preliminary data.</text>
</comment>
<organism evidence="3 4">
    <name type="scientific">Reticulibacter mediterranei</name>
    <dbReference type="NCBI Taxonomy" id="2778369"/>
    <lineage>
        <taxon>Bacteria</taxon>
        <taxon>Bacillati</taxon>
        <taxon>Chloroflexota</taxon>
        <taxon>Ktedonobacteria</taxon>
        <taxon>Ktedonobacterales</taxon>
        <taxon>Reticulibacteraceae</taxon>
        <taxon>Reticulibacter</taxon>
    </lineage>
</organism>
<dbReference type="Proteomes" id="UP000597444">
    <property type="component" value="Unassembled WGS sequence"/>
</dbReference>
<gene>
    <name evidence="3" type="ORF">KSF_044130</name>
</gene>
<dbReference type="InterPro" id="IPR002789">
    <property type="entry name" value="HerA_central"/>
</dbReference>
<feature type="region of interest" description="Disordered" evidence="1">
    <location>
        <begin position="146"/>
        <end position="182"/>
    </location>
</feature>
<dbReference type="AlphaFoldDB" id="A0A8J3IP68"/>
<dbReference type="InterPro" id="IPR008571">
    <property type="entry name" value="HerA-like"/>
</dbReference>
<dbReference type="Pfam" id="PF01935">
    <property type="entry name" value="DUF87"/>
    <property type="match status" value="1"/>
</dbReference>
<dbReference type="Gene3D" id="3.40.50.300">
    <property type="entry name" value="P-loop containing nucleotide triphosphate hydrolases"/>
    <property type="match status" value="2"/>
</dbReference>
<proteinExistence type="predicted"/>
<accession>A0A8J3IP68</accession>
<evidence type="ECO:0000313" key="3">
    <source>
        <dbReference type="EMBL" id="GHO94365.1"/>
    </source>
</evidence>
<evidence type="ECO:0000313" key="4">
    <source>
        <dbReference type="Proteomes" id="UP000597444"/>
    </source>
</evidence>
<dbReference type="SUPFAM" id="SSF52540">
    <property type="entry name" value="P-loop containing nucleoside triphosphate hydrolases"/>
    <property type="match status" value="1"/>
</dbReference>
<name>A0A8J3IP68_9CHLR</name>
<evidence type="ECO:0000256" key="1">
    <source>
        <dbReference type="SAM" id="MobiDB-lite"/>
    </source>
</evidence>
<protein>
    <recommendedName>
        <fullName evidence="2">Helicase HerA central domain-containing protein</fullName>
    </recommendedName>
</protein>
<feature type="domain" description="Helicase HerA central" evidence="2">
    <location>
        <begin position="397"/>
        <end position="483"/>
    </location>
</feature>
<dbReference type="EMBL" id="BNJK01000001">
    <property type="protein sequence ID" value="GHO94365.1"/>
    <property type="molecule type" value="Genomic_DNA"/>
</dbReference>